<dbReference type="InterPro" id="IPR012677">
    <property type="entry name" value="Nucleotide-bd_a/b_plait_sf"/>
</dbReference>
<evidence type="ECO:0000256" key="1">
    <source>
        <dbReference type="ARBA" id="ARBA00022884"/>
    </source>
</evidence>
<feature type="domain" description="RRM" evidence="3">
    <location>
        <begin position="128"/>
        <end position="208"/>
    </location>
</feature>
<sequence length="442" mass="48539">MVFILNSRSHPRIVYAYPARLSNLTQTATRRPNNRSFPVASTPEGCVRDIEWLLRTTSHGAHLKKVSKQIATTGPLHQIRRAPCFIGRGRTFVKRNCRRYLRAAVLSAACDKSAHIAVRKRTPDYGAETIFVGGRGPSHTQEALELYFAAFGETVQVNVHWYGRAGQLGERGFGFVTFVETSSAAAVLACQPEHVIAGAPVTVRSAHQRPQIPPSTTSNRFRKRDRTRHFEEGVGNIMEQLREGCVGTAADFAAGRELHKQLTQAVRDGIPPSFSDPSALAQYTLDKLRARTWYLYSALLSDHAMLAGLRADLFHRDETTPLQVASVAGGPGFDYTALSIAMSHISVSKPVKCHVYDVNPTWRASLEAVVEATDRERLRQQDAAAASTSEISSAGGWAPVTLEDCDITLPLSHARNTVLRDAVAAGPLPHRSPCMHRHGVPR</sequence>
<dbReference type="AlphaFoldDB" id="A0AAE0FL16"/>
<dbReference type="InterPro" id="IPR052462">
    <property type="entry name" value="SLIRP/GR-RBP-like"/>
</dbReference>
<protein>
    <recommendedName>
        <fullName evidence="3">RRM domain-containing protein</fullName>
    </recommendedName>
</protein>
<name>A0AAE0FL16_9CHLO</name>
<dbReference type="InterPro" id="IPR035979">
    <property type="entry name" value="RBD_domain_sf"/>
</dbReference>
<dbReference type="PROSITE" id="PS50102">
    <property type="entry name" value="RRM"/>
    <property type="match status" value="1"/>
</dbReference>
<evidence type="ECO:0000313" key="4">
    <source>
        <dbReference type="EMBL" id="KAK3261568.1"/>
    </source>
</evidence>
<organism evidence="4 5">
    <name type="scientific">Cymbomonas tetramitiformis</name>
    <dbReference type="NCBI Taxonomy" id="36881"/>
    <lineage>
        <taxon>Eukaryota</taxon>
        <taxon>Viridiplantae</taxon>
        <taxon>Chlorophyta</taxon>
        <taxon>Pyramimonadophyceae</taxon>
        <taxon>Pyramimonadales</taxon>
        <taxon>Pyramimonadaceae</taxon>
        <taxon>Cymbomonas</taxon>
    </lineage>
</organism>
<dbReference type="GO" id="GO:0003723">
    <property type="term" value="F:RNA binding"/>
    <property type="evidence" value="ECO:0007669"/>
    <property type="project" value="UniProtKB-UniRule"/>
</dbReference>
<dbReference type="SMART" id="SM00360">
    <property type="entry name" value="RRM"/>
    <property type="match status" value="1"/>
</dbReference>
<accession>A0AAE0FL16</accession>
<keyword evidence="1 2" id="KW-0694">RNA-binding</keyword>
<dbReference type="Proteomes" id="UP001190700">
    <property type="component" value="Unassembled WGS sequence"/>
</dbReference>
<dbReference type="EMBL" id="LGRX02016816">
    <property type="protein sequence ID" value="KAK3261568.1"/>
    <property type="molecule type" value="Genomic_DNA"/>
</dbReference>
<proteinExistence type="predicted"/>
<keyword evidence="5" id="KW-1185">Reference proteome</keyword>
<dbReference type="Pfam" id="PF00076">
    <property type="entry name" value="RRM_1"/>
    <property type="match status" value="1"/>
</dbReference>
<comment type="caution">
    <text evidence="4">The sequence shown here is derived from an EMBL/GenBank/DDBJ whole genome shotgun (WGS) entry which is preliminary data.</text>
</comment>
<dbReference type="Gene3D" id="3.30.70.330">
    <property type="match status" value="1"/>
</dbReference>
<dbReference type="PANTHER" id="PTHR48027">
    <property type="entry name" value="HETEROGENEOUS NUCLEAR RIBONUCLEOPROTEIN 87F-RELATED"/>
    <property type="match status" value="1"/>
</dbReference>
<evidence type="ECO:0000256" key="2">
    <source>
        <dbReference type="PROSITE-ProRule" id="PRU00176"/>
    </source>
</evidence>
<evidence type="ECO:0000313" key="5">
    <source>
        <dbReference type="Proteomes" id="UP001190700"/>
    </source>
</evidence>
<reference evidence="4 5" key="1">
    <citation type="journal article" date="2015" name="Genome Biol. Evol.">
        <title>Comparative Genomics of a Bacterivorous Green Alga Reveals Evolutionary Causalities and Consequences of Phago-Mixotrophic Mode of Nutrition.</title>
        <authorList>
            <person name="Burns J.A."/>
            <person name="Paasch A."/>
            <person name="Narechania A."/>
            <person name="Kim E."/>
        </authorList>
    </citation>
    <scope>NUCLEOTIDE SEQUENCE [LARGE SCALE GENOMIC DNA]</scope>
    <source>
        <strain evidence="4 5">PLY_AMNH</strain>
    </source>
</reference>
<gene>
    <name evidence="4" type="ORF">CYMTET_29529</name>
</gene>
<dbReference type="InterPro" id="IPR000504">
    <property type="entry name" value="RRM_dom"/>
</dbReference>
<evidence type="ECO:0000259" key="3">
    <source>
        <dbReference type="PROSITE" id="PS50102"/>
    </source>
</evidence>
<dbReference type="SUPFAM" id="SSF54928">
    <property type="entry name" value="RNA-binding domain, RBD"/>
    <property type="match status" value="1"/>
</dbReference>